<dbReference type="GO" id="GO:0016787">
    <property type="term" value="F:hydrolase activity"/>
    <property type="evidence" value="ECO:0007669"/>
    <property type="project" value="UniProtKB-KW"/>
</dbReference>
<dbReference type="EMBL" id="LFJN01000028">
    <property type="protein sequence ID" value="KPI36750.1"/>
    <property type="molecule type" value="Genomic_DNA"/>
</dbReference>
<dbReference type="GeneID" id="28732565"/>
<accession>A0A0N1GZP2</accession>
<feature type="domain" description="UFSP1/2/DUB catalytic" evidence="3">
    <location>
        <begin position="249"/>
        <end position="462"/>
    </location>
</feature>
<dbReference type="Proteomes" id="UP000038010">
    <property type="component" value="Unassembled WGS sequence"/>
</dbReference>
<feature type="region of interest" description="Disordered" evidence="2">
    <location>
        <begin position="131"/>
        <end position="157"/>
    </location>
</feature>
<name>A0A0N1GZP2_9EURO</name>
<dbReference type="RefSeq" id="XP_017996713.1">
    <property type="nucleotide sequence ID" value="XM_018140684.1"/>
</dbReference>
<dbReference type="AlphaFoldDB" id="A0A0N1GZP2"/>
<dbReference type="Gene3D" id="3.90.70.130">
    <property type="match status" value="1"/>
</dbReference>
<feature type="compositionally biased region" description="Low complexity" evidence="2">
    <location>
        <begin position="144"/>
        <end position="157"/>
    </location>
</feature>
<feature type="compositionally biased region" description="Basic and acidic residues" evidence="2">
    <location>
        <begin position="131"/>
        <end position="143"/>
    </location>
</feature>
<sequence length="467" mass="52254">MDDIRTYFTSSPMRPSPDTRGTILTCPFCPIRRRDFDELEQHVQTTHFDQIEAPPDSKDGQSDLSDAELAQLLAFEEAGIPAELAQEQLLRDASTSTPNNDSDADLWIDCFCGERILLEEIDMHSDMHKLEFEDGEGPEDHKSSAASSSNGYSSTYSDAPIAPPQSLLASLPNGAKARRLGKSELGPYAYEDRMPNWLHEMLSNNVGVTLEEVHTGSRKYRYSALANETSLLIPKLQALSRADNSVIRSAFCKPVVNHVSKLPKEGGFCGYRNIQMMISYIRGSHLQDKSRMFKGSLPTIFELQHAIESAWDAGFNAVGRVETGGIKNTRKYIGTSEASALFQSKGIACRAESFTDTKGSSACDAMLACMTDYFSKRSEGRTNLAPVYLQYKGHSLTCVGFEEVATQDGTDTNLMIFDPMYRIPQGLKKMSVDASKPESKLHFLRAFRYPRQRFKRFKEFELLFLDE</sequence>
<dbReference type="OrthoDB" id="288987at2759"/>
<gene>
    <name evidence="4" type="ORF">AB675_11806</name>
</gene>
<evidence type="ECO:0000313" key="4">
    <source>
        <dbReference type="EMBL" id="KPI36750.1"/>
    </source>
</evidence>
<evidence type="ECO:0000256" key="2">
    <source>
        <dbReference type="SAM" id="MobiDB-lite"/>
    </source>
</evidence>
<dbReference type="InterPro" id="IPR012462">
    <property type="entry name" value="UFSP1/2_DUB_cat"/>
</dbReference>
<organism evidence="4 5">
    <name type="scientific">Cyphellophora attinorum</name>
    <dbReference type="NCBI Taxonomy" id="1664694"/>
    <lineage>
        <taxon>Eukaryota</taxon>
        <taxon>Fungi</taxon>
        <taxon>Dikarya</taxon>
        <taxon>Ascomycota</taxon>
        <taxon>Pezizomycotina</taxon>
        <taxon>Eurotiomycetes</taxon>
        <taxon>Chaetothyriomycetidae</taxon>
        <taxon>Chaetothyriales</taxon>
        <taxon>Cyphellophoraceae</taxon>
        <taxon>Cyphellophora</taxon>
    </lineage>
</organism>
<evidence type="ECO:0000256" key="1">
    <source>
        <dbReference type="ARBA" id="ARBA00022801"/>
    </source>
</evidence>
<keyword evidence="1" id="KW-0378">Hydrolase</keyword>
<keyword evidence="5" id="KW-1185">Reference proteome</keyword>
<reference evidence="4 5" key="1">
    <citation type="submission" date="2015-06" db="EMBL/GenBank/DDBJ databases">
        <title>Draft genome of the ant-associated black yeast Phialophora attae CBS 131958.</title>
        <authorList>
            <person name="Moreno L.F."/>
            <person name="Stielow B.J."/>
            <person name="de Hoog S."/>
            <person name="Vicente V.A."/>
            <person name="Weiss V.A."/>
            <person name="de Vries M."/>
            <person name="Cruz L.M."/>
            <person name="Souza E.M."/>
        </authorList>
    </citation>
    <scope>NUCLEOTIDE SEQUENCE [LARGE SCALE GENOMIC DNA]</scope>
    <source>
        <strain evidence="4 5">CBS 131958</strain>
    </source>
</reference>
<dbReference type="Pfam" id="PF07910">
    <property type="entry name" value="Peptidase_C78"/>
    <property type="match status" value="1"/>
</dbReference>
<dbReference type="VEuPathDB" id="FungiDB:AB675_11806"/>
<evidence type="ECO:0000313" key="5">
    <source>
        <dbReference type="Proteomes" id="UP000038010"/>
    </source>
</evidence>
<protein>
    <submittedName>
        <fullName evidence="4">Zinc finger with UFM1-specific peptidase domain protein</fullName>
    </submittedName>
</protein>
<dbReference type="STRING" id="1664694.A0A0N1GZP2"/>
<evidence type="ECO:0000259" key="3">
    <source>
        <dbReference type="Pfam" id="PF07910"/>
    </source>
</evidence>
<comment type="caution">
    <text evidence="4">The sequence shown here is derived from an EMBL/GenBank/DDBJ whole genome shotgun (WGS) entry which is preliminary data.</text>
</comment>
<proteinExistence type="predicted"/>